<keyword evidence="1" id="KW-1133">Transmembrane helix</keyword>
<feature type="transmembrane region" description="Helical" evidence="1">
    <location>
        <begin position="99"/>
        <end position="120"/>
    </location>
</feature>
<feature type="transmembrane region" description="Helical" evidence="1">
    <location>
        <begin position="261"/>
        <end position="281"/>
    </location>
</feature>
<sequence length="323" mass="34569">MGDADSQAKIEVTVGWVVGLVACSLGFLLAIVSVTLPWTFVYPRPGQRVTPGGPTDPFLTRISNYEPASTVTVLMVIGFALIVAACFGTSGWVNAVLRVAAPAIGTFGAWFIGIAYIVVLRTVDYGYTREVGEAVRFDRAIYNTVPATGLSLCCFGVLLMAVGSALARRPLSLPHRAVGVQLDRLGYVCAGVALVMLLGSFSEPWLRQPPDPSSVSRSWGGPPQLASWLVVFRFTTIAALIFLTVLLVSKSARVRNWMARAGIVTCGVTVVVLLTGRMIAWVPAVTVDIRPTYYLAVGAAVLLMFAFLDAALGEVVRRLRESS</sequence>
<feature type="transmembrane region" description="Helical" evidence="1">
    <location>
        <begin position="185"/>
        <end position="206"/>
    </location>
</feature>
<evidence type="ECO:0000256" key="1">
    <source>
        <dbReference type="SAM" id="Phobius"/>
    </source>
</evidence>
<proteinExistence type="predicted"/>
<name>A0A4R4PU40_9ACTN</name>
<feature type="transmembrane region" description="Helical" evidence="1">
    <location>
        <begin position="12"/>
        <end position="36"/>
    </location>
</feature>
<keyword evidence="1" id="KW-0472">Membrane</keyword>
<feature type="transmembrane region" description="Helical" evidence="1">
    <location>
        <begin position="226"/>
        <end position="249"/>
    </location>
</feature>
<dbReference type="AlphaFoldDB" id="A0A4R4PU40"/>
<dbReference type="EMBL" id="SMKA01000118">
    <property type="protein sequence ID" value="TDC25789.1"/>
    <property type="molecule type" value="Genomic_DNA"/>
</dbReference>
<keyword evidence="1" id="KW-0812">Transmembrane</keyword>
<feature type="transmembrane region" description="Helical" evidence="1">
    <location>
        <begin position="68"/>
        <end position="87"/>
    </location>
</feature>
<evidence type="ECO:0000313" key="2">
    <source>
        <dbReference type="EMBL" id="TDC25789.1"/>
    </source>
</evidence>
<organism evidence="2 3">
    <name type="scientific">Kribbella albertanoniae</name>
    <dbReference type="NCBI Taxonomy" id="1266829"/>
    <lineage>
        <taxon>Bacteria</taxon>
        <taxon>Bacillati</taxon>
        <taxon>Actinomycetota</taxon>
        <taxon>Actinomycetes</taxon>
        <taxon>Propionibacteriales</taxon>
        <taxon>Kribbellaceae</taxon>
        <taxon>Kribbella</taxon>
    </lineage>
</organism>
<feature type="transmembrane region" description="Helical" evidence="1">
    <location>
        <begin position="140"/>
        <end position="164"/>
    </location>
</feature>
<dbReference type="Proteomes" id="UP000295075">
    <property type="component" value="Unassembled WGS sequence"/>
</dbReference>
<evidence type="ECO:0000313" key="3">
    <source>
        <dbReference type="Proteomes" id="UP000295075"/>
    </source>
</evidence>
<keyword evidence="3" id="KW-1185">Reference proteome</keyword>
<protein>
    <submittedName>
        <fullName evidence="2">Uncharacterized protein</fullName>
    </submittedName>
</protein>
<accession>A0A4R4PU40</accession>
<dbReference type="RefSeq" id="WP_132409978.1">
    <property type="nucleotide sequence ID" value="NZ_SMKA01000118.1"/>
</dbReference>
<reference evidence="2 3" key="1">
    <citation type="submission" date="2019-03" db="EMBL/GenBank/DDBJ databases">
        <title>Draft genome sequences of novel Actinobacteria.</title>
        <authorList>
            <person name="Sahin N."/>
            <person name="Ay H."/>
            <person name="Saygin H."/>
        </authorList>
    </citation>
    <scope>NUCLEOTIDE SEQUENCE [LARGE SCALE GENOMIC DNA]</scope>
    <source>
        <strain evidence="2 3">JCM 30547</strain>
    </source>
</reference>
<feature type="transmembrane region" description="Helical" evidence="1">
    <location>
        <begin position="293"/>
        <end position="312"/>
    </location>
</feature>
<gene>
    <name evidence="2" type="ORF">E1261_23580</name>
</gene>
<comment type="caution">
    <text evidence="2">The sequence shown here is derived from an EMBL/GenBank/DDBJ whole genome shotgun (WGS) entry which is preliminary data.</text>
</comment>